<evidence type="ECO:0000313" key="3">
    <source>
        <dbReference type="Proteomes" id="UP000603200"/>
    </source>
</evidence>
<dbReference type="PROSITE" id="PS51186">
    <property type="entry name" value="GNAT"/>
    <property type="match status" value="1"/>
</dbReference>
<sequence>MPRAGGWFIPTGVPREAARYLLHDSADVPRVTGTKAEPHTWIKVSAAPDDVIPHLPAGWERRHSGHLMHRHLDASPLGSLPLGPPTDGYSARLDDNGTGAVKVVIRAADGEVAAKAQAGIAAPIVVFDRVETFPAHQRRGLGRAAMTLLTAHVAPAASAGILVATDEGRALYETLGWITASPVTVIEYVP</sequence>
<comment type="caution">
    <text evidence="2">The sequence shown here is derived from an EMBL/GenBank/DDBJ whole genome shotgun (WGS) entry which is preliminary data.</text>
</comment>
<feature type="domain" description="N-acetyltransferase" evidence="1">
    <location>
        <begin position="42"/>
        <end position="190"/>
    </location>
</feature>
<organism evidence="2 3">
    <name type="scientific">Winogradskya humida</name>
    <dbReference type="NCBI Taxonomy" id="113566"/>
    <lineage>
        <taxon>Bacteria</taxon>
        <taxon>Bacillati</taxon>
        <taxon>Actinomycetota</taxon>
        <taxon>Actinomycetes</taxon>
        <taxon>Micromonosporales</taxon>
        <taxon>Micromonosporaceae</taxon>
        <taxon>Winogradskya</taxon>
    </lineage>
</organism>
<evidence type="ECO:0000313" key="2">
    <source>
        <dbReference type="EMBL" id="GIE17445.1"/>
    </source>
</evidence>
<dbReference type="InterPro" id="IPR016181">
    <property type="entry name" value="Acyl_CoA_acyltransferase"/>
</dbReference>
<dbReference type="SUPFAM" id="SSF55729">
    <property type="entry name" value="Acyl-CoA N-acyltransferases (Nat)"/>
    <property type="match status" value="1"/>
</dbReference>
<dbReference type="InterPro" id="IPR000182">
    <property type="entry name" value="GNAT_dom"/>
</dbReference>
<evidence type="ECO:0000259" key="1">
    <source>
        <dbReference type="PROSITE" id="PS51186"/>
    </source>
</evidence>
<reference evidence="2 3" key="1">
    <citation type="submission" date="2021-01" db="EMBL/GenBank/DDBJ databases">
        <title>Whole genome shotgun sequence of Actinoplanes humidus NBRC 14915.</title>
        <authorList>
            <person name="Komaki H."/>
            <person name="Tamura T."/>
        </authorList>
    </citation>
    <scope>NUCLEOTIDE SEQUENCE [LARGE SCALE GENOMIC DNA]</scope>
    <source>
        <strain evidence="2 3">NBRC 14915</strain>
    </source>
</reference>
<dbReference type="Gene3D" id="3.40.630.30">
    <property type="match status" value="1"/>
</dbReference>
<keyword evidence="3" id="KW-1185">Reference proteome</keyword>
<dbReference type="Proteomes" id="UP000603200">
    <property type="component" value="Unassembled WGS sequence"/>
</dbReference>
<gene>
    <name evidence="2" type="ORF">Ahu01nite_005470</name>
</gene>
<name>A0ABQ3ZFU0_9ACTN</name>
<proteinExistence type="predicted"/>
<protein>
    <recommendedName>
        <fullName evidence="1">N-acetyltransferase domain-containing protein</fullName>
    </recommendedName>
</protein>
<accession>A0ABQ3ZFU0</accession>
<dbReference type="EMBL" id="BOMN01000010">
    <property type="protein sequence ID" value="GIE17445.1"/>
    <property type="molecule type" value="Genomic_DNA"/>
</dbReference>